<comment type="subcellular location">
    <subcellularLocation>
        <location evidence="1">Membrane</location>
        <topology evidence="1">Multi-pass membrane protein</topology>
    </subcellularLocation>
</comment>
<reference evidence="8" key="1">
    <citation type="journal article" date="2019" name="Int. J. Syst. Evol. Microbiol.">
        <title>The Global Catalogue of Microorganisms (GCM) 10K type strain sequencing project: providing services to taxonomists for standard genome sequencing and annotation.</title>
        <authorList>
            <consortium name="The Broad Institute Genomics Platform"/>
            <consortium name="The Broad Institute Genome Sequencing Center for Infectious Disease"/>
            <person name="Wu L."/>
            <person name="Ma J."/>
        </authorList>
    </citation>
    <scope>NUCLEOTIDE SEQUENCE [LARGE SCALE GENOMIC DNA]</scope>
    <source>
        <strain evidence="8">JCM 17804</strain>
    </source>
</reference>
<feature type="transmembrane region" description="Helical" evidence="5">
    <location>
        <begin position="419"/>
        <end position="438"/>
    </location>
</feature>
<keyword evidence="3 5" id="KW-1133">Transmembrane helix</keyword>
<evidence type="ECO:0000256" key="2">
    <source>
        <dbReference type="ARBA" id="ARBA00022692"/>
    </source>
</evidence>
<keyword evidence="4 5" id="KW-0472">Membrane</keyword>
<feature type="transmembrane region" description="Helical" evidence="5">
    <location>
        <begin position="353"/>
        <end position="377"/>
    </location>
</feature>
<dbReference type="PROSITE" id="PS00217">
    <property type="entry name" value="SUGAR_TRANSPORT_2"/>
    <property type="match status" value="1"/>
</dbReference>
<name>A0ABP8I9N3_9BURK</name>
<dbReference type="RefSeq" id="WP_345540772.1">
    <property type="nucleotide sequence ID" value="NZ_BAABGJ010000080.1"/>
</dbReference>
<feature type="transmembrane region" description="Helical" evidence="5">
    <location>
        <begin position="26"/>
        <end position="52"/>
    </location>
</feature>
<feature type="transmembrane region" description="Helical" evidence="5">
    <location>
        <begin position="296"/>
        <end position="318"/>
    </location>
</feature>
<organism evidence="7 8">
    <name type="scientific">Variovorax defluvii</name>
    <dbReference type="NCBI Taxonomy" id="913761"/>
    <lineage>
        <taxon>Bacteria</taxon>
        <taxon>Pseudomonadati</taxon>
        <taxon>Pseudomonadota</taxon>
        <taxon>Betaproteobacteria</taxon>
        <taxon>Burkholderiales</taxon>
        <taxon>Comamonadaceae</taxon>
        <taxon>Variovorax</taxon>
    </lineage>
</organism>
<keyword evidence="8" id="KW-1185">Reference proteome</keyword>
<feature type="transmembrane region" description="Helical" evidence="5">
    <location>
        <begin position="265"/>
        <end position="284"/>
    </location>
</feature>
<evidence type="ECO:0000313" key="8">
    <source>
        <dbReference type="Proteomes" id="UP001500975"/>
    </source>
</evidence>
<evidence type="ECO:0000313" key="7">
    <source>
        <dbReference type="EMBL" id="GAA4354100.1"/>
    </source>
</evidence>
<feature type="transmembrane region" description="Helical" evidence="5">
    <location>
        <begin position="94"/>
        <end position="112"/>
    </location>
</feature>
<gene>
    <name evidence="7" type="ORF">GCM10023165_44970</name>
</gene>
<dbReference type="InterPro" id="IPR020846">
    <property type="entry name" value="MFS_dom"/>
</dbReference>
<sequence>MHTLSHDSRVVDVDAAVDAAPVGRTLVLVMVLCSLVAFLDGFDTLAITYVAPEIARAWQLPKEAFGPIFAAHYVGAAMGAGLFGVLADRIGRRPAILAATATFGVFALTTPLCDGFVALLLVRGLTGLGLGGALSNVIALVSEYAPSRVRATMVSIMYAAFPLGGVIGGPLSAYVLAQHGWHAVFLIGGVAPLVLLGVLFFLLPESIRFLAAQRTRAHEIADRLRRLNPAGAFGHGDRFVVGEPAHRGKASVRVVLSGGHLRSSLLLGGASFITQMVIVYVITWMPTLLLASGLDLSQAILTSATFSLGGILGSLLLARIIDRVGAPWPLSAAFAASALALAAVGLAPGERIVLLAAVAQAGGLIVGAQVNLSAYCATVYPTDIRSTGLGWIIGLGRIGAICGALLGTAFVALGLTLPWQYGISGLAALCTALLVHMAGRRRRETAGVAAVETA</sequence>
<evidence type="ECO:0000256" key="1">
    <source>
        <dbReference type="ARBA" id="ARBA00004141"/>
    </source>
</evidence>
<dbReference type="Pfam" id="PF07690">
    <property type="entry name" value="MFS_1"/>
    <property type="match status" value="1"/>
</dbReference>
<evidence type="ECO:0000256" key="4">
    <source>
        <dbReference type="ARBA" id="ARBA00023136"/>
    </source>
</evidence>
<dbReference type="InterPro" id="IPR005829">
    <property type="entry name" value="Sugar_transporter_CS"/>
</dbReference>
<keyword evidence="2 5" id="KW-0812">Transmembrane</keyword>
<protein>
    <submittedName>
        <fullName evidence="7">Aromatic acid/H+ symport family MFS transporter</fullName>
    </submittedName>
</protein>
<feature type="transmembrane region" description="Helical" evidence="5">
    <location>
        <begin position="183"/>
        <end position="203"/>
    </location>
</feature>
<evidence type="ECO:0000259" key="6">
    <source>
        <dbReference type="PROSITE" id="PS50850"/>
    </source>
</evidence>
<dbReference type="Gene3D" id="1.20.1250.20">
    <property type="entry name" value="MFS general substrate transporter like domains"/>
    <property type="match status" value="1"/>
</dbReference>
<feature type="domain" description="Major facilitator superfamily (MFS) profile" evidence="6">
    <location>
        <begin position="29"/>
        <end position="443"/>
    </location>
</feature>
<feature type="transmembrane region" description="Helical" evidence="5">
    <location>
        <begin position="153"/>
        <end position="177"/>
    </location>
</feature>
<dbReference type="EMBL" id="BAABGJ010000080">
    <property type="protein sequence ID" value="GAA4354100.1"/>
    <property type="molecule type" value="Genomic_DNA"/>
</dbReference>
<feature type="transmembrane region" description="Helical" evidence="5">
    <location>
        <begin position="389"/>
        <end position="413"/>
    </location>
</feature>
<feature type="transmembrane region" description="Helical" evidence="5">
    <location>
        <begin position="118"/>
        <end position="141"/>
    </location>
</feature>
<dbReference type="PANTHER" id="PTHR23508:SF10">
    <property type="entry name" value="CARBOXYLIC ACID TRANSPORTER PROTEIN HOMOLOG"/>
    <property type="match status" value="1"/>
</dbReference>
<comment type="caution">
    <text evidence="7">The sequence shown here is derived from an EMBL/GenBank/DDBJ whole genome shotgun (WGS) entry which is preliminary data.</text>
</comment>
<dbReference type="PANTHER" id="PTHR23508">
    <property type="entry name" value="CARBOXYLIC ACID TRANSPORTER PROTEIN HOMOLOG"/>
    <property type="match status" value="1"/>
</dbReference>
<dbReference type="SUPFAM" id="SSF103473">
    <property type="entry name" value="MFS general substrate transporter"/>
    <property type="match status" value="1"/>
</dbReference>
<evidence type="ECO:0000256" key="5">
    <source>
        <dbReference type="SAM" id="Phobius"/>
    </source>
</evidence>
<dbReference type="Proteomes" id="UP001500975">
    <property type="component" value="Unassembled WGS sequence"/>
</dbReference>
<evidence type="ECO:0000256" key="3">
    <source>
        <dbReference type="ARBA" id="ARBA00022989"/>
    </source>
</evidence>
<dbReference type="PROSITE" id="PS50850">
    <property type="entry name" value="MFS"/>
    <property type="match status" value="1"/>
</dbReference>
<dbReference type="InterPro" id="IPR011701">
    <property type="entry name" value="MFS"/>
</dbReference>
<accession>A0ABP8I9N3</accession>
<proteinExistence type="predicted"/>
<feature type="transmembrane region" description="Helical" evidence="5">
    <location>
        <begin position="64"/>
        <end position="87"/>
    </location>
</feature>
<dbReference type="InterPro" id="IPR036259">
    <property type="entry name" value="MFS_trans_sf"/>
</dbReference>
<feature type="transmembrane region" description="Helical" evidence="5">
    <location>
        <begin position="330"/>
        <end position="347"/>
    </location>
</feature>